<dbReference type="Proteomes" id="UP000789396">
    <property type="component" value="Unassembled WGS sequence"/>
</dbReference>
<gene>
    <name evidence="2" type="ORF">RFULGI_LOCUS14460</name>
</gene>
<sequence>STNSQYQEIEQPAETIFSDEENEQYLDEGEKTLDENNDMDKNNDTDENNDMDKNNDMDENNNTDENDFTEYFLNNSDDNMDENDNIYNCPPIGVTRYNF</sequence>
<evidence type="ECO:0000313" key="3">
    <source>
        <dbReference type="Proteomes" id="UP000789396"/>
    </source>
</evidence>
<feature type="compositionally biased region" description="Acidic residues" evidence="1">
    <location>
        <begin position="17"/>
        <end position="27"/>
    </location>
</feature>
<evidence type="ECO:0000256" key="1">
    <source>
        <dbReference type="SAM" id="MobiDB-lite"/>
    </source>
</evidence>
<organism evidence="2 3">
    <name type="scientific">Racocetra fulgida</name>
    <dbReference type="NCBI Taxonomy" id="60492"/>
    <lineage>
        <taxon>Eukaryota</taxon>
        <taxon>Fungi</taxon>
        <taxon>Fungi incertae sedis</taxon>
        <taxon>Mucoromycota</taxon>
        <taxon>Glomeromycotina</taxon>
        <taxon>Glomeromycetes</taxon>
        <taxon>Diversisporales</taxon>
        <taxon>Gigasporaceae</taxon>
        <taxon>Racocetra</taxon>
    </lineage>
</organism>
<name>A0A9N9J7J7_9GLOM</name>
<protein>
    <submittedName>
        <fullName evidence="2">10754_t:CDS:1</fullName>
    </submittedName>
</protein>
<feature type="compositionally biased region" description="Basic and acidic residues" evidence="1">
    <location>
        <begin position="28"/>
        <end position="56"/>
    </location>
</feature>
<dbReference type="AlphaFoldDB" id="A0A9N9J7J7"/>
<feature type="compositionally biased region" description="Acidic residues" evidence="1">
    <location>
        <begin position="57"/>
        <end position="68"/>
    </location>
</feature>
<reference evidence="2" key="1">
    <citation type="submission" date="2021-06" db="EMBL/GenBank/DDBJ databases">
        <authorList>
            <person name="Kallberg Y."/>
            <person name="Tangrot J."/>
            <person name="Rosling A."/>
        </authorList>
    </citation>
    <scope>NUCLEOTIDE SEQUENCE</scope>
    <source>
        <strain evidence="2">IN212</strain>
    </source>
</reference>
<proteinExistence type="predicted"/>
<comment type="caution">
    <text evidence="2">The sequence shown here is derived from an EMBL/GenBank/DDBJ whole genome shotgun (WGS) entry which is preliminary data.</text>
</comment>
<accession>A0A9N9J7J7</accession>
<feature type="non-terminal residue" evidence="2">
    <location>
        <position position="1"/>
    </location>
</feature>
<dbReference type="EMBL" id="CAJVPZ010042069">
    <property type="protein sequence ID" value="CAG8763045.1"/>
    <property type="molecule type" value="Genomic_DNA"/>
</dbReference>
<evidence type="ECO:0000313" key="2">
    <source>
        <dbReference type="EMBL" id="CAG8763045.1"/>
    </source>
</evidence>
<keyword evidence="3" id="KW-1185">Reference proteome</keyword>
<feature type="region of interest" description="Disordered" evidence="1">
    <location>
        <begin position="1"/>
        <end position="85"/>
    </location>
</feature>